<dbReference type="GO" id="GO:0016709">
    <property type="term" value="F:oxidoreductase activity, acting on paired donors, with incorporation or reduction of molecular oxygen, NAD(P)H as one donor, and incorporation of one atom of oxygen"/>
    <property type="evidence" value="ECO:0007669"/>
    <property type="project" value="UniProtKB-ARBA"/>
</dbReference>
<protein>
    <submittedName>
        <fullName evidence="6">FAD-dependent oxidoreductase</fullName>
    </submittedName>
</protein>
<evidence type="ECO:0000256" key="3">
    <source>
        <dbReference type="ARBA" id="ARBA00022827"/>
    </source>
</evidence>
<evidence type="ECO:0000259" key="5">
    <source>
        <dbReference type="Pfam" id="PF01494"/>
    </source>
</evidence>
<accession>A0A5Q0L5S8</accession>
<dbReference type="Pfam" id="PF21274">
    <property type="entry name" value="Rng_hyd_C"/>
    <property type="match status" value="1"/>
</dbReference>
<dbReference type="InterPro" id="IPR036188">
    <property type="entry name" value="FAD/NAD-bd_sf"/>
</dbReference>
<reference evidence="6 7" key="1">
    <citation type="submission" date="2019-10" db="EMBL/GenBank/DDBJ databases">
        <title>A novel species.</title>
        <authorList>
            <person name="Gao J."/>
        </authorList>
    </citation>
    <scope>NUCLEOTIDE SEQUENCE [LARGE SCALE GENOMIC DNA]</scope>
    <source>
        <strain evidence="6 7">QMT-28</strain>
    </source>
</reference>
<proteinExistence type="predicted"/>
<dbReference type="PRINTS" id="PR00420">
    <property type="entry name" value="RNGMNOXGNASE"/>
</dbReference>
<dbReference type="GO" id="GO:0071949">
    <property type="term" value="F:FAD binding"/>
    <property type="evidence" value="ECO:0007669"/>
    <property type="project" value="InterPro"/>
</dbReference>
<sequence>MLWTKANGLVGRVVRTLEVRGVYERLADRARPPEPLPFYKFSGIPLDLRGLRDNPMHVLQVPQTRAEQVLEERARELGVEIRRGHGLTTLRQDDDAVTLDIRGPEGAYRMRPRYLVGADGGHSLVREQAGIAFPGTTDETFVSRAGHAVVPDALLTPGTGELDLPGLGARLRPYAHNRLPGGVFSFAAMPSHPGAHLVAVFEWDRPPVDEGTPVTFGELQESVRRVLGADLPMNRPATPGPHLLRRVAGINSRQAESYRAGRVLLLGDAAHVHSAVGGAGLNLGMQDAVNLGWKLAAQVRGWAPAGLLDTYETERAPAGRRVLMQTRAQMALMRPGEDITATRELIAELLGDESNRGRVAALLGGTDVGYDMGEHASHLLVGQWFPGLQAYLAGDRTPIAERLLAARPVLADFTEDSVVAGIAAGWKDRVDLVAAQSGDKPLPASAVLVRPDGYIAWAASVGSHEAGAPWPARGAVHLVRRGALSRDGRAAPSAAPSARAPSEPSASCGSSYAGRTAGGAGRPQGPRSRGGATLASDVGTVVPAQANGSLRGAVNTLGGDRVGRAAVARVLGP</sequence>
<feature type="domain" description="FAD-binding" evidence="5">
    <location>
        <begin position="5"/>
        <end position="325"/>
    </location>
</feature>
<dbReference type="RefSeq" id="WP_153286732.1">
    <property type="nucleotide sequence ID" value="NZ_CP045643.1"/>
</dbReference>
<keyword evidence="3" id="KW-0274">FAD</keyword>
<dbReference type="Gene3D" id="3.50.50.60">
    <property type="entry name" value="FAD/NAD(P)-binding domain"/>
    <property type="match status" value="2"/>
</dbReference>
<dbReference type="Proteomes" id="UP000326179">
    <property type="component" value="Chromosome"/>
</dbReference>
<evidence type="ECO:0000313" key="7">
    <source>
        <dbReference type="Proteomes" id="UP000326179"/>
    </source>
</evidence>
<name>A0A5Q0L5S8_9ACTN</name>
<organism evidence="6 7">
    <name type="scientific">Streptomyces fagopyri</name>
    <dbReference type="NCBI Taxonomy" id="2662397"/>
    <lineage>
        <taxon>Bacteria</taxon>
        <taxon>Bacillati</taxon>
        <taxon>Actinomycetota</taxon>
        <taxon>Actinomycetes</taxon>
        <taxon>Kitasatosporales</taxon>
        <taxon>Streptomycetaceae</taxon>
        <taxon>Streptomyces</taxon>
    </lineage>
</organism>
<keyword evidence="7" id="KW-1185">Reference proteome</keyword>
<gene>
    <name evidence="6" type="ORF">GFH48_02995</name>
</gene>
<dbReference type="Gene3D" id="3.40.30.120">
    <property type="match status" value="1"/>
</dbReference>
<dbReference type="SUPFAM" id="SSF51905">
    <property type="entry name" value="FAD/NAD(P)-binding domain"/>
    <property type="match status" value="1"/>
</dbReference>
<keyword evidence="2" id="KW-0285">Flavoprotein</keyword>
<dbReference type="InterPro" id="IPR002938">
    <property type="entry name" value="FAD-bd"/>
</dbReference>
<dbReference type="KEGG" id="sfy:GFH48_02995"/>
<dbReference type="PANTHER" id="PTHR43004">
    <property type="entry name" value="TRK SYSTEM POTASSIUM UPTAKE PROTEIN"/>
    <property type="match status" value="1"/>
</dbReference>
<feature type="region of interest" description="Disordered" evidence="4">
    <location>
        <begin position="487"/>
        <end position="534"/>
    </location>
</feature>
<comment type="cofactor">
    <cofactor evidence="1">
        <name>FAD</name>
        <dbReference type="ChEBI" id="CHEBI:57692"/>
    </cofactor>
</comment>
<evidence type="ECO:0000256" key="2">
    <source>
        <dbReference type="ARBA" id="ARBA00022630"/>
    </source>
</evidence>
<dbReference type="Gene3D" id="3.30.70.2450">
    <property type="match status" value="1"/>
</dbReference>
<feature type="compositionally biased region" description="Low complexity" evidence="4">
    <location>
        <begin position="490"/>
        <end position="507"/>
    </location>
</feature>
<evidence type="ECO:0000313" key="6">
    <source>
        <dbReference type="EMBL" id="QFZ72362.1"/>
    </source>
</evidence>
<dbReference type="InterPro" id="IPR050641">
    <property type="entry name" value="RIFMO-like"/>
</dbReference>
<dbReference type="PANTHER" id="PTHR43004:SF19">
    <property type="entry name" value="BINDING MONOOXYGENASE, PUTATIVE (JCVI)-RELATED"/>
    <property type="match status" value="1"/>
</dbReference>
<evidence type="ECO:0000256" key="4">
    <source>
        <dbReference type="SAM" id="MobiDB-lite"/>
    </source>
</evidence>
<dbReference type="AlphaFoldDB" id="A0A5Q0L5S8"/>
<dbReference type="EMBL" id="CP045643">
    <property type="protein sequence ID" value="QFZ72362.1"/>
    <property type="molecule type" value="Genomic_DNA"/>
</dbReference>
<dbReference type="Pfam" id="PF01494">
    <property type="entry name" value="FAD_binding_3"/>
    <property type="match status" value="1"/>
</dbReference>
<evidence type="ECO:0000256" key="1">
    <source>
        <dbReference type="ARBA" id="ARBA00001974"/>
    </source>
</evidence>